<sequence length="148" mass="16847">MKEKLCKILLAVSFLFLVSDFCMGQNLKGIWKLIQDDNTAHVTTRYKVFDKGGNYYNVDAYIKNAVDLNSDSRSSEGIFCPYKITRSGEYSIIGKGVYCEKLRNEYGSAADALVPISYRINGKRMTLLFQLGNNVYREVYQKVPELGK</sequence>
<organism evidence="1 3">
    <name type="scientific">Bacteroides thetaiotaomicron</name>
    <dbReference type="NCBI Taxonomy" id="818"/>
    <lineage>
        <taxon>Bacteria</taxon>
        <taxon>Pseudomonadati</taxon>
        <taxon>Bacteroidota</taxon>
        <taxon>Bacteroidia</taxon>
        <taxon>Bacteroidales</taxon>
        <taxon>Bacteroidaceae</taxon>
        <taxon>Bacteroides</taxon>
    </lineage>
</organism>
<reference evidence="2 4" key="2">
    <citation type="submission" date="2021-06" db="EMBL/GenBank/DDBJ databases">
        <title>Interrogation of the integrated mobile genetic elements in gut-associated Bacteroides with a consensus prediction approach.</title>
        <authorList>
            <person name="Campbell D.E."/>
            <person name="Leigh J.R."/>
            <person name="Kim T."/>
            <person name="England W."/>
            <person name="Whitaker R.J."/>
            <person name="Degnan P.H."/>
        </authorList>
    </citation>
    <scope>NUCLEOTIDE SEQUENCE [LARGE SCALE GENOMIC DNA]</scope>
    <source>
        <strain evidence="2 4">WAL8669</strain>
    </source>
</reference>
<dbReference type="RefSeq" id="WP_048693222.1">
    <property type="nucleotide sequence ID" value="NZ_BAABZI010000003.1"/>
</dbReference>
<evidence type="ECO:0000313" key="1">
    <source>
        <dbReference type="EMBL" id="KAB4450047.1"/>
    </source>
</evidence>
<dbReference type="AlphaFoldDB" id="A0A412GDG6"/>
<evidence type="ECO:0000313" key="2">
    <source>
        <dbReference type="EMBL" id="UYU64531.1"/>
    </source>
</evidence>
<gene>
    <name evidence="1" type="ORF">GAN93_17255</name>
    <name evidence="2" type="ORF">KQP68_13085</name>
</gene>
<protein>
    <recommendedName>
        <fullName evidence="5">Lipocalin-like domain-containing protein</fullName>
    </recommendedName>
</protein>
<accession>A0A412GDG6</accession>
<evidence type="ECO:0008006" key="5">
    <source>
        <dbReference type="Google" id="ProtNLM"/>
    </source>
</evidence>
<dbReference type="Gene3D" id="2.40.128.490">
    <property type="entry name" value="Uncharacterised protein PF14869, DUF4488"/>
    <property type="match status" value="1"/>
</dbReference>
<evidence type="ECO:0000313" key="4">
    <source>
        <dbReference type="Proteomes" id="UP001156218"/>
    </source>
</evidence>
<reference evidence="1 3" key="1">
    <citation type="journal article" date="2019" name="Nat. Med.">
        <title>A library of human gut bacterial isolates paired with longitudinal multiomics data enables mechanistic microbiome research.</title>
        <authorList>
            <person name="Poyet M."/>
            <person name="Groussin M."/>
            <person name="Gibbons S.M."/>
            <person name="Avila-Pacheco J."/>
            <person name="Jiang X."/>
            <person name="Kearney S.M."/>
            <person name="Perrotta A.R."/>
            <person name="Berdy B."/>
            <person name="Zhao S."/>
            <person name="Lieberman T.D."/>
            <person name="Swanson P.K."/>
            <person name="Smith M."/>
            <person name="Roesemann S."/>
            <person name="Alexander J.E."/>
            <person name="Rich S.A."/>
            <person name="Livny J."/>
            <person name="Vlamakis H."/>
            <person name="Clish C."/>
            <person name="Bullock K."/>
            <person name="Deik A."/>
            <person name="Scott J."/>
            <person name="Pierce K.A."/>
            <person name="Xavier R.J."/>
            <person name="Alm E.J."/>
        </authorList>
    </citation>
    <scope>NUCLEOTIDE SEQUENCE [LARGE SCALE GENOMIC DNA]</scope>
    <source>
        <strain evidence="1 3">BIOML-A165</strain>
    </source>
</reference>
<dbReference type="EMBL" id="CP083680">
    <property type="protein sequence ID" value="UYU64531.1"/>
    <property type="molecule type" value="Genomic_DNA"/>
</dbReference>
<name>A0A412GDG6_BACT4</name>
<dbReference type="EMBL" id="WCSB01000017">
    <property type="protein sequence ID" value="KAB4450047.1"/>
    <property type="molecule type" value="Genomic_DNA"/>
</dbReference>
<proteinExistence type="predicted"/>
<dbReference type="Proteomes" id="UP001156218">
    <property type="component" value="Chromosome"/>
</dbReference>
<dbReference type="Proteomes" id="UP000460317">
    <property type="component" value="Unassembled WGS sequence"/>
</dbReference>
<evidence type="ECO:0000313" key="3">
    <source>
        <dbReference type="Proteomes" id="UP000460317"/>
    </source>
</evidence>